<comment type="subcellular location">
    <subcellularLocation>
        <location evidence="1 8">Nucleus</location>
    </subcellularLocation>
</comment>
<dbReference type="PROSITE" id="PS50071">
    <property type="entry name" value="HOMEOBOX_2"/>
    <property type="match status" value="1"/>
</dbReference>
<evidence type="ECO:0000256" key="6">
    <source>
        <dbReference type="ARBA" id="ARBA00023163"/>
    </source>
</evidence>
<dbReference type="GO" id="GO:0005634">
    <property type="term" value="C:nucleus"/>
    <property type="evidence" value="ECO:0007669"/>
    <property type="project" value="UniProtKB-SubCell"/>
</dbReference>
<gene>
    <name evidence="11" type="ORF">RJ641_032380</name>
</gene>
<keyword evidence="5 8" id="KW-0371">Homeobox</keyword>
<reference evidence="11 12" key="1">
    <citation type="submission" date="2023-12" db="EMBL/GenBank/DDBJ databases">
        <title>A high-quality genome assembly for Dillenia turbinata (Dilleniales).</title>
        <authorList>
            <person name="Chanderbali A."/>
        </authorList>
    </citation>
    <scope>NUCLEOTIDE SEQUENCE [LARGE SCALE GENOMIC DNA]</scope>
    <source>
        <strain evidence="11">LSX21</strain>
        <tissue evidence="11">Leaf</tissue>
    </source>
</reference>
<evidence type="ECO:0000256" key="4">
    <source>
        <dbReference type="ARBA" id="ARBA00023125"/>
    </source>
</evidence>
<comment type="similarity">
    <text evidence="2">Belongs to the TALE/BELL homeobox family.</text>
</comment>
<dbReference type="Pfam" id="PF07526">
    <property type="entry name" value="POX"/>
    <property type="match status" value="1"/>
</dbReference>
<dbReference type="SMART" id="SM00389">
    <property type="entry name" value="HOX"/>
    <property type="match status" value="1"/>
</dbReference>
<dbReference type="Pfam" id="PF05920">
    <property type="entry name" value="Homeobox_KN"/>
    <property type="match status" value="1"/>
</dbReference>
<dbReference type="AlphaFoldDB" id="A0AAN8VZX2"/>
<evidence type="ECO:0000256" key="5">
    <source>
        <dbReference type="ARBA" id="ARBA00023155"/>
    </source>
</evidence>
<feature type="region of interest" description="Disordered" evidence="9">
    <location>
        <begin position="442"/>
        <end position="466"/>
    </location>
</feature>
<keyword evidence="7 8" id="KW-0539">Nucleus</keyword>
<keyword evidence="3" id="KW-0805">Transcription regulation</keyword>
<feature type="domain" description="Homeobox" evidence="10">
    <location>
        <begin position="389"/>
        <end position="430"/>
    </location>
</feature>
<accession>A0AAN8VZX2</accession>
<dbReference type="InterPro" id="IPR006563">
    <property type="entry name" value="POX_dom"/>
</dbReference>
<evidence type="ECO:0000313" key="11">
    <source>
        <dbReference type="EMBL" id="KAK6938872.1"/>
    </source>
</evidence>
<evidence type="ECO:0000256" key="8">
    <source>
        <dbReference type="PROSITE-ProRule" id="PRU00108"/>
    </source>
</evidence>
<sequence>MVSHDSPPNPSANTLHQFIISDSIANQNHFDNQQIGVYGSDLRGNIPYSPSFGAFPSMHSLGDQIPRSINLVQTHGVSEDSEITHNRQLMDLLGAESNSSHRAQRLSLSLGSRVLVPPIHYRHGSGNSEYMTPSYLVSGEEARESCTAGVEHTMDDYAYGDRAFASPSTSLNSFCFTSYGGHSIASVVRNSRYLKAAQSLLEEIADVGGKAVDLSNEKYVGRLSWSSKRGTLGLSSDLKAELCNGGILSPEKHELQVKIAKLLCLLEEVESRYDDYYQHLQDVVFSFEATAGLGVAKSYTALALQAMSRHFCSLRDALVSQINVTRRKVSQDLPKINMGLSQLSLIDQESRHNRIPLQQLGLLQSQRQAWRPIRGLPETCVAILRSWLFEHFLHPYPNDSEKLMLASQTGLTKNQVSNWFINARVRLWKPMIEEMYKEEFADSSMDSNSLSATSSLGRDATDTADD</sequence>
<dbReference type="GO" id="GO:0003677">
    <property type="term" value="F:DNA binding"/>
    <property type="evidence" value="ECO:0007669"/>
    <property type="project" value="UniProtKB-UniRule"/>
</dbReference>
<dbReference type="InterPro" id="IPR050224">
    <property type="entry name" value="TALE_homeobox"/>
</dbReference>
<keyword evidence="4 8" id="KW-0238">DNA-binding</keyword>
<evidence type="ECO:0000256" key="2">
    <source>
        <dbReference type="ARBA" id="ARBA00006454"/>
    </source>
</evidence>
<dbReference type="CDD" id="cd00086">
    <property type="entry name" value="homeodomain"/>
    <property type="match status" value="1"/>
</dbReference>
<protein>
    <submittedName>
        <fullName evidence="11">Homeobox KN domain</fullName>
    </submittedName>
</protein>
<evidence type="ECO:0000256" key="7">
    <source>
        <dbReference type="ARBA" id="ARBA00023242"/>
    </source>
</evidence>
<dbReference type="EMBL" id="JBAMMX010000006">
    <property type="protein sequence ID" value="KAK6938872.1"/>
    <property type="molecule type" value="Genomic_DNA"/>
</dbReference>
<keyword evidence="6" id="KW-0804">Transcription</keyword>
<feature type="compositionally biased region" description="Polar residues" evidence="9">
    <location>
        <begin position="444"/>
        <end position="456"/>
    </location>
</feature>
<dbReference type="SUPFAM" id="SSF46689">
    <property type="entry name" value="Homeodomain-like"/>
    <property type="match status" value="1"/>
</dbReference>
<evidence type="ECO:0000256" key="3">
    <source>
        <dbReference type="ARBA" id="ARBA00023015"/>
    </source>
</evidence>
<comment type="caution">
    <text evidence="11">The sequence shown here is derived from an EMBL/GenBank/DDBJ whole genome shotgun (WGS) entry which is preliminary data.</text>
</comment>
<organism evidence="11 12">
    <name type="scientific">Dillenia turbinata</name>
    <dbReference type="NCBI Taxonomy" id="194707"/>
    <lineage>
        <taxon>Eukaryota</taxon>
        <taxon>Viridiplantae</taxon>
        <taxon>Streptophyta</taxon>
        <taxon>Embryophyta</taxon>
        <taxon>Tracheophyta</taxon>
        <taxon>Spermatophyta</taxon>
        <taxon>Magnoliopsida</taxon>
        <taxon>eudicotyledons</taxon>
        <taxon>Gunneridae</taxon>
        <taxon>Pentapetalae</taxon>
        <taxon>Dilleniales</taxon>
        <taxon>Dilleniaceae</taxon>
        <taxon>Dillenia</taxon>
    </lineage>
</organism>
<dbReference type="GO" id="GO:0006355">
    <property type="term" value="P:regulation of DNA-templated transcription"/>
    <property type="evidence" value="ECO:0007669"/>
    <property type="project" value="InterPro"/>
</dbReference>
<dbReference type="InterPro" id="IPR009057">
    <property type="entry name" value="Homeodomain-like_sf"/>
</dbReference>
<dbReference type="SMART" id="SM00574">
    <property type="entry name" value="POX"/>
    <property type="match status" value="1"/>
</dbReference>
<proteinExistence type="inferred from homology"/>
<dbReference type="PANTHER" id="PTHR11850">
    <property type="entry name" value="HOMEOBOX PROTEIN TRANSCRIPTION FACTORS"/>
    <property type="match status" value="1"/>
</dbReference>
<dbReference type="Gene3D" id="1.10.10.60">
    <property type="entry name" value="Homeodomain-like"/>
    <property type="match status" value="1"/>
</dbReference>
<evidence type="ECO:0000259" key="10">
    <source>
        <dbReference type="PROSITE" id="PS50071"/>
    </source>
</evidence>
<feature type="DNA-binding region" description="Homeobox" evidence="8">
    <location>
        <begin position="391"/>
        <end position="431"/>
    </location>
</feature>
<evidence type="ECO:0000256" key="9">
    <source>
        <dbReference type="SAM" id="MobiDB-lite"/>
    </source>
</evidence>
<dbReference type="Proteomes" id="UP001370490">
    <property type="component" value="Unassembled WGS sequence"/>
</dbReference>
<dbReference type="InterPro" id="IPR001356">
    <property type="entry name" value="HD"/>
</dbReference>
<evidence type="ECO:0000256" key="1">
    <source>
        <dbReference type="ARBA" id="ARBA00004123"/>
    </source>
</evidence>
<dbReference type="InterPro" id="IPR008422">
    <property type="entry name" value="KN_HD"/>
</dbReference>
<name>A0AAN8VZX2_9MAGN</name>
<evidence type="ECO:0000313" key="12">
    <source>
        <dbReference type="Proteomes" id="UP001370490"/>
    </source>
</evidence>
<keyword evidence="12" id="KW-1185">Reference proteome</keyword>